<organism evidence="2 3">
    <name type="scientific">Pusillibacter faecalis</name>
    <dbReference type="NCBI Taxonomy" id="2714358"/>
    <lineage>
        <taxon>Bacteria</taxon>
        <taxon>Bacillati</taxon>
        <taxon>Bacillota</taxon>
        <taxon>Clostridia</taxon>
        <taxon>Eubacteriales</taxon>
        <taxon>Oscillospiraceae</taxon>
        <taxon>Pusillibacter</taxon>
    </lineage>
</organism>
<feature type="transmembrane region" description="Helical" evidence="1">
    <location>
        <begin position="33"/>
        <end position="61"/>
    </location>
</feature>
<dbReference type="KEGG" id="pfaa:MM59RIKEN_08650"/>
<evidence type="ECO:0000313" key="3">
    <source>
        <dbReference type="Proteomes" id="UP000679848"/>
    </source>
</evidence>
<keyword evidence="3" id="KW-1185">Reference proteome</keyword>
<dbReference type="AlphaFoldDB" id="A0A810QCN9"/>
<dbReference type="Proteomes" id="UP000679848">
    <property type="component" value="Chromosome"/>
</dbReference>
<protein>
    <submittedName>
        <fullName evidence="2">Uncharacterized protein</fullName>
    </submittedName>
</protein>
<evidence type="ECO:0000313" key="2">
    <source>
        <dbReference type="EMBL" id="BCK83546.1"/>
    </source>
</evidence>
<evidence type="ECO:0000256" key="1">
    <source>
        <dbReference type="SAM" id="Phobius"/>
    </source>
</evidence>
<name>A0A810QCN9_9FIRM</name>
<proteinExistence type="predicted"/>
<dbReference type="EMBL" id="AP023420">
    <property type="protein sequence ID" value="BCK83546.1"/>
    <property type="molecule type" value="Genomic_DNA"/>
</dbReference>
<keyword evidence="1" id="KW-0812">Transmembrane</keyword>
<sequence>MTCTMCYPMQSHHASASYANATSCCAKIAALDAIIMASIIICGLISLSILGIVLVLLVVLLPCGKVNMPWARGFL</sequence>
<accession>A0A810QCN9</accession>
<keyword evidence="1" id="KW-1133">Transmembrane helix</keyword>
<keyword evidence="1" id="KW-0472">Membrane</keyword>
<reference evidence="2" key="1">
    <citation type="submission" date="2020-09" db="EMBL/GenBank/DDBJ databases">
        <title>New species isolated from human feces.</title>
        <authorList>
            <person name="Kitahara M."/>
            <person name="Shigeno Y."/>
            <person name="Shime M."/>
            <person name="Matsumoto Y."/>
            <person name="Nakamura S."/>
            <person name="Motooka D."/>
            <person name="Fukuoka S."/>
            <person name="Nishikawa H."/>
            <person name="Benno Y."/>
        </authorList>
    </citation>
    <scope>NUCLEOTIDE SEQUENCE</scope>
    <source>
        <strain evidence="2">MM59</strain>
    </source>
</reference>
<gene>
    <name evidence="2" type="ORF">MM59RIKEN_08650</name>
</gene>